<dbReference type="AlphaFoldDB" id="A0AAD9ZDE1"/>
<keyword evidence="3" id="KW-1185">Reference proteome</keyword>
<name>A0AAD9ZDE1_9LECA</name>
<dbReference type="Proteomes" id="UP001276659">
    <property type="component" value="Unassembled WGS sequence"/>
</dbReference>
<dbReference type="GO" id="GO:0044550">
    <property type="term" value="P:secondary metabolite biosynthetic process"/>
    <property type="evidence" value="ECO:0007669"/>
    <property type="project" value="TreeGrafter"/>
</dbReference>
<proteinExistence type="predicted"/>
<reference evidence="2" key="1">
    <citation type="submission" date="2022-11" db="EMBL/GenBank/DDBJ databases">
        <title>Chromosomal genome sequence assembly and mating type (MAT) locus characterization of the leprose asexual lichenized fungus Lepraria neglecta (Nyl.) Erichsen.</title>
        <authorList>
            <person name="Allen J.L."/>
            <person name="Pfeffer B."/>
        </authorList>
    </citation>
    <scope>NUCLEOTIDE SEQUENCE</scope>
    <source>
        <strain evidence="2">Allen 5258</strain>
    </source>
</reference>
<accession>A0AAD9ZDE1</accession>
<dbReference type="GO" id="GO:0005737">
    <property type="term" value="C:cytoplasm"/>
    <property type="evidence" value="ECO:0007669"/>
    <property type="project" value="TreeGrafter"/>
</dbReference>
<sequence length="477" mass="54738">MDTDQESTCLKPEAAETGLMSNQKTISACAKACNIDPRLIECIYPAHPEQEHRMNHHIHNGTYFEQMVLQFDHMASVQQQKFLIKVIDTIRIKNYILRTRLVKRENTVYEVVLKERSPWTTEDYLKGYFRKNINVRMGYGSELCRYALLGDEHGETFFIWTGMTSRSIFDDLQQACSDLRSFSNMNLRMQYSEYVAWTRSCNLASALHFWRSRYSFFKQLDFEFPNFGPPKFSTMSDAQALHTLHFPMQENRPNISLSVIGHAAWALTVYEECGSSDVDFISMSPGIERIMGPVSARVPIRITFDKDMTTGGLLKIIGYQLLSMVGVEHYAVRALRGQGFNWKSVTQGVFQWHPLRSDVFNKMIVCHDKDAALATLRFRQDLSTPANHDYGLMVDIWEEDGYISINTSWNSQLLEWRKVDHLIKRFTTLFTLIVNGHGETVGELIGHCNGVEGEATGFTTSLSTLRHSSTEFEGFSN</sequence>
<gene>
    <name evidence="2" type="ORF">OEA41_007322</name>
</gene>
<dbReference type="GO" id="GO:0043041">
    <property type="term" value="P:amino acid activation for nonribosomal peptide biosynthetic process"/>
    <property type="evidence" value="ECO:0007669"/>
    <property type="project" value="TreeGrafter"/>
</dbReference>
<dbReference type="GO" id="GO:0016874">
    <property type="term" value="F:ligase activity"/>
    <property type="evidence" value="ECO:0007669"/>
    <property type="project" value="UniProtKB-KW"/>
</dbReference>
<keyword evidence="1" id="KW-0436">Ligase</keyword>
<dbReference type="PANTHER" id="PTHR45527:SF3">
    <property type="entry name" value="SIDEROPHORE SYNTHETASE (EUROFUNG)"/>
    <property type="match status" value="1"/>
</dbReference>
<dbReference type="Gene3D" id="3.30.559.10">
    <property type="entry name" value="Chloramphenicol acetyltransferase-like domain"/>
    <property type="match status" value="1"/>
</dbReference>
<dbReference type="Gene3D" id="3.30.559.30">
    <property type="entry name" value="Nonribosomal peptide synthetase, condensation domain"/>
    <property type="match status" value="1"/>
</dbReference>
<comment type="caution">
    <text evidence="2">The sequence shown here is derived from an EMBL/GenBank/DDBJ whole genome shotgun (WGS) entry which is preliminary data.</text>
</comment>
<dbReference type="GO" id="GO:0031177">
    <property type="term" value="F:phosphopantetheine binding"/>
    <property type="evidence" value="ECO:0007669"/>
    <property type="project" value="TreeGrafter"/>
</dbReference>
<dbReference type="InterPro" id="IPR023213">
    <property type="entry name" value="CAT-like_dom_sf"/>
</dbReference>
<evidence type="ECO:0000313" key="2">
    <source>
        <dbReference type="EMBL" id="KAK3176000.1"/>
    </source>
</evidence>
<organism evidence="2 3">
    <name type="scientific">Lepraria neglecta</name>
    <dbReference type="NCBI Taxonomy" id="209136"/>
    <lineage>
        <taxon>Eukaryota</taxon>
        <taxon>Fungi</taxon>
        <taxon>Dikarya</taxon>
        <taxon>Ascomycota</taxon>
        <taxon>Pezizomycotina</taxon>
        <taxon>Lecanoromycetes</taxon>
        <taxon>OSLEUM clade</taxon>
        <taxon>Lecanoromycetidae</taxon>
        <taxon>Lecanorales</taxon>
        <taxon>Lecanorineae</taxon>
        <taxon>Stereocaulaceae</taxon>
        <taxon>Lepraria</taxon>
    </lineage>
</organism>
<dbReference type="SUPFAM" id="SSF52777">
    <property type="entry name" value="CoA-dependent acyltransferases"/>
    <property type="match status" value="2"/>
</dbReference>
<evidence type="ECO:0000256" key="1">
    <source>
        <dbReference type="ARBA" id="ARBA00022598"/>
    </source>
</evidence>
<protein>
    <submittedName>
        <fullName evidence="2">Uncharacterized protein</fullName>
    </submittedName>
</protein>
<dbReference type="EMBL" id="JASNWA010000004">
    <property type="protein sequence ID" value="KAK3176000.1"/>
    <property type="molecule type" value="Genomic_DNA"/>
</dbReference>
<dbReference type="PANTHER" id="PTHR45527">
    <property type="entry name" value="NONRIBOSOMAL PEPTIDE SYNTHETASE"/>
    <property type="match status" value="1"/>
</dbReference>
<evidence type="ECO:0000313" key="3">
    <source>
        <dbReference type="Proteomes" id="UP001276659"/>
    </source>
</evidence>